<dbReference type="EMBL" id="CM037156">
    <property type="protein sequence ID" value="KAH7836897.1"/>
    <property type="molecule type" value="Genomic_DNA"/>
</dbReference>
<keyword evidence="2" id="KW-1185">Reference proteome</keyword>
<reference evidence="1 2" key="1">
    <citation type="journal article" date="2021" name="Hortic Res">
        <title>High-quality reference genome and annotation aids understanding of berry development for evergreen blueberry (Vaccinium darrowii).</title>
        <authorList>
            <person name="Yu J."/>
            <person name="Hulse-Kemp A.M."/>
            <person name="Babiker E."/>
            <person name="Staton M."/>
        </authorList>
    </citation>
    <scope>NUCLEOTIDE SEQUENCE [LARGE SCALE GENOMIC DNA]</scope>
    <source>
        <strain evidence="2">cv. NJ 8807/NJ 8810</strain>
        <tissue evidence="1">Young leaf</tissue>
    </source>
</reference>
<dbReference type="Proteomes" id="UP000828048">
    <property type="component" value="Chromosome 6"/>
</dbReference>
<organism evidence="1 2">
    <name type="scientific">Vaccinium darrowii</name>
    <dbReference type="NCBI Taxonomy" id="229202"/>
    <lineage>
        <taxon>Eukaryota</taxon>
        <taxon>Viridiplantae</taxon>
        <taxon>Streptophyta</taxon>
        <taxon>Embryophyta</taxon>
        <taxon>Tracheophyta</taxon>
        <taxon>Spermatophyta</taxon>
        <taxon>Magnoliopsida</taxon>
        <taxon>eudicotyledons</taxon>
        <taxon>Gunneridae</taxon>
        <taxon>Pentapetalae</taxon>
        <taxon>asterids</taxon>
        <taxon>Ericales</taxon>
        <taxon>Ericaceae</taxon>
        <taxon>Vaccinioideae</taxon>
        <taxon>Vaccinieae</taxon>
        <taxon>Vaccinium</taxon>
    </lineage>
</organism>
<comment type="caution">
    <text evidence="1">The sequence shown here is derived from an EMBL/GenBank/DDBJ whole genome shotgun (WGS) entry which is preliminary data.</text>
</comment>
<gene>
    <name evidence="1" type="ORF">Vadar_007130</name>
</gene>
<sequence length="485" mass="52906">MRWINALALAGLAGRAILLDADDIEFGNPMWFVYAGVSCILVLFAGIMSGLTLGLMSLGLVELEILQRSGTSTEKQQAAAILPVVQKQHQLLVTLLLCNACAMEALPIYLDKIFHPFVAVVLSVTFVLAFGEIIPQAICSRYGLAVGANFLWLVRILMIICYPIAYPIGKVLDAVLGHDDALFRRAQLKALVSIHGKEAGKGGELTHYETTIISGALDLTLKTAEEAMTPIESTFSLDVNSKLDWEAIGKILARGHSRVPVYSGNTTNIIGLLLVKNLLTVRAETETPVSAVSIRRIPRVPADMPLYDILNEFQKGSSHMAAVVKMKGKSSKPQPTFGGENFEQIDSGNRSSQLTTPLLPNLHEKSVIVDVDKASMLTPTNKQNYFPQNAASANNLTHMSDDYEDGEVIGIITLEDVFEELLQEEIVDETDVYVDVHKRIRVAAASVAARAPQNRKLTSQKPAGGQYKQCQIPKKGFEGDLIPTR</sequence>
<evidence type="ECO:0000313" key="1">
    <source>
        <dbReference type="EMBL" id="KAH7836897.1"/>
    </source>
</evidence>
<protein>
    <submittedName>
        <fullName evidence="1">Uncharacterized protein</fullName>
    </submittedName>
</protein>
<accession>A0ACB7X813</accession>
<proteinExistence type="predicted"/>
<evidence type="ECO:0000313" key="2">
    <source>
        <dbReference type="Proteomes" id="UP000828048"/>
    </source>
</evidence>
<name>A0ACB7X813_9ERIC</name>